<dbReference type="Proteomes" id="UP000298061">
    <property type="component" value="Unassembled WGS sequence"/>
</dbReference>
<organism evidence="2 3">
    <name type="scientific">Hericium alpestre</name>
    <dbReference type="NCBI Taxonomy" id="135208"/>
    <lineage>
        <taxon>Eukaryota</taxon>
        <taxon>Fungi</taxon>
        <taxon>Dikarya</taxon>
        <taxon>Basidiomycota</taxon>
        <taxon>Agaricomycotina</taxon>
        <taxon>Agaricomycetes</taxon>
        <taxon>Russulales</taxon>
        <taxon>Hericiaceae</taxon>
        <taxon>Hericium</taxon>
    </lineage>
</organism>
<evidence type="ECO:0000256" key="1">
    <source>
        <dbReference type="SAM" id="MobiDB-lite"/>
    </source>
</evidence>
<feature type="region of interest" description="Disordered" evidence="1">
    <location>
        <begin position="1"/>
        <end position="39"/>
    </location>
</feature>
<evidence type="ECO:0000313" key="3">
    <source>
        <dbReference type="Proteomes" id="UP000298061"/>
    </source>
</evidence>
<dbReference type="EMBL" id="SFCI01001776">
    <property type="protein sequence ID" value="TFY74977.1"/>
    <property type="molecule type" value="Genomic_DNA"/>
</dbReference>
<keyword evidence="3" id="KW-1185">Reference proteome</keyword>
<protein>
    <submittedName>
        <fullName evidence="2">Uncharacterized protein</fullName>
    </submittedName>
</protein>
<reference evidence="2 3" key="1">
    <citation type="submission" date="2019-02" db="EMBL/GenBank/DDBJ databases">
        <title>Genome sequencing of the rare red list fungi Hericium alpestre (H. flagellum).</title>
        <authorList>
            <person name="Buettner E."/>
            <person name="Kellner H."/>
        </authorList>
    </citation>
    <scope>NUCLEOTIDE SEQUENCE [LARGE SCALE GENOMIC DNA]</scope>
    <source>
        <strain evidence="2 3">DSM 108284</strain>
    </source>
</reference>
<proteinExistence type="predicted"/>
<gene>
    <name evidence="2" type="ORF">EWM64_g9035</name>
</gene>
<name>A0A4Y9ZLK4_9AGAM</name>
<comment type="caution">
    <text evidence="2">The sequence shown here is derived from an EMBL/GenBank/DDBJ whole genome shotgun (WGS) entry which is preliminary data.</text>
</comment>
<sequence length="222" mass="25457">MSSSDNMSPSDNTPTFLNSPSSSGSFEPSHSPSRPDSPASSDILDYLYECELDSDGNKIPDGILGWKLSERGRAAEQEFCNIYFKDRQPMSQISSTLLVLPENPYNHPPVLYWALPFDTQQMLDFNERHGIPLIDVPNEKYAMRISMAVKQGMSRLRDLCELWSLKLVMPCDMTHEWGVGLYSNYTWYDEALVPEDEQDVVEIIKKELKIEKPPKWYYDSLS</sequence>
<dbReference type="AlphaFoldDB" id="A0A4Y9ZLK4"/>
<accession>A0A4Y9ZLK4</accession>
<evidence type="ECO:0000313" key="2">
    <source>
        <dbReference type="EMBL" id="TFY74977.1"/>
    </source>
</evidence>